<proteinExistence type="predicted"/>
<dbReference type="AlphaFoldDB" id="A0A645IID8"/>
<protein>
    <submittedName>
        <fullName evidence="1">Uncharacterized protein</fullName>
    </submittedName>
</protein>
<reference evidence="1" key="1">
    <citation type="submission" date="2019-08" db="EMBL/GenBank/DDBJ databases">
        <authorList>
            <person name="Kucharzyk K."/>
            <person name="Murdoch R.W."/>
            <person name="Higgins S."/>
            <person name="Loffler F."/>
        </authorList>
    </citation>
    <scope>NUCLEOTIDE SEQUENCE</scope>
</reference>
<sequence>MLFPVFVAPSVIPAIAVAYKPDFHQVFSFPVIKITVVHFPVIPFMDDLFHLTGIGGIFYQSLVVGTAPIGHAPEAA</sequence>
<dbReference type="EMBL" id="VSSQ01114254">
    <property type="protein sequence ID" value="MPN50249.1"/>
    <property type="molecule type" value="Genomic_DNA"/>
</dbReference>
<name>A0A645IID8_9ZZZZ</name>
<organism evidence="1">
    <name type="scientific">bioreactor metagenome</name>
    <dbReference type="NCBI Taxonomy" id="1076179"/>
    <lineage>
        <taxon>unclassified sequences</taxon>
        <taxon>metagenomes</taxon>
        <taxon>ecological metagenomes</taxon>
    </lineage>
</organism>
<gene>
    <name evidence="1" type="ORF">SDC9_197875</name>
</gene>
<accession>A0A645IID8</accession>
<comment type="caution">
    <text evidence="1">The sequence shown here is derived from an EMBL/GenBank/DDBJ whole genome shotgun (WGS) entry which is preliminary data.</text>
</comment>
<evidence type="ECO:0000313" key="1">
    <source>
        <dbReference type="EMBL" id="MPN50249.1"/>
    </source>
</evidence>